<dbReference type="EMBL" id="LRGB01000149">
    <property type="protein sequence ID" value="KZS20561.1"/>
    <property type="molecule type" value="Genomic_DNA"/>
</dbReference>
<sequence>MYRSSSDENDAENVEDTCFSNSDKKDIPAEFFEDHGEVHGKKASFYKFFFEGCKTKVKKYGTPKYLIVKNDSRYNAKRHFLAHDPHDKVGHKDKWRSAILKNSNKENVDVISLGPSVKLIAQQSDLDDWIMVVEKPGFRALVSSLAPHLKIRSRIFFTGMLVKKYHERQQQLKDALFNCTDSASTLDAGTCRRTVPTRSLWKPERTLCKNAVFAVLSVPQFSSKWVGDL</sequence>
<proteinExistence type="predicted"/>
<feature type="region of interest" description="Disordered" evidence="1">
    <location>
        <begin position="1"/>
        <end position="21"/>
    </location>
</feature>
<evidence type="ECO:0000256" key="1">
    <source>
        <dbReference type="SAM" id="MobiDB-lite"/>
    </source>
</evidence>
<dbReference type="OrthoDB" id="6394082at2759"/>
<name>A0A162RJI6_9CRUS</name>
<gene>
    <name evidence="2" type="ORF">APZ42_012714</name>
</gene>
<comment type="caution">
    <text evidence="2">The sequence shown here is derived from an EMBL/GenBank/DDBJ whole genome shotgun (WGS) entry which is preliminary data.</text>
</comment>
<evidence type="ECO:0000313" key="2">
    <source>
        <dbReference type="EMBL" id="KZS20561.1"/>
    </source>
</evidence>
<dbReference type="AlphaFoldDB" id="A0A162RJI6"/>
<protein>
    <submittedName>
        <fullName evidence="2">Uncharacterized protein</fullName>
    </submittedName>
</protein>
<accession>A0A162RJI6</accession>
<dbReference type="Proteomes" id="UP000076858">
    <property type="component" value="Unassembled WGS sequence"/>
</dbReference>
<keyword evidence="3" id="KW-1185">Reference proteome</keyword>
<organism evidence="2 3">
    <name type="scientific">Daphnia magna</name>
    <dbReference type="NCBI Taxonomy" id="35525"/>
    <lineage>
        <taxon>Eukaryota</taxon>
        <taxon>Metazoa</taxon>
        <taxon>Ecdysozoa</taxon>
        <taxon>Arthropoda</taxon>
        <taxon>Crustacea</taxon>
        <taxon>Branchiopoda</taxon>
        <taxon>Diplostraca</taxon>
        <taxon>Cladocera</taxon>
        <taxon>Anomopoda</taxon>
        <taxon>Daphniidae</taxon>
        <taxon>Daphnia</taxon>
    </lineage>
</organism>
<reference evidence="2 3" key="1">
    <citation type="submission" date="2016-03" db="EMBL/GenBank/DDBJ databases">
        <title>EvidentialGene: Evidence-directed Construction of Genes on Genomes.</title>
        <authorList>
            <person name="Gilbert D.G."/>
            <person name="Choi J.-H."/>
            <person name="Mockaitis K."/>
            <person name="Colbourne J."/>
            <person name="Pfrender M."/>
        </authorList>
    </citation>
    <scope>NUCLEOTIDE SEQUENCE [LARGE SCALE GENOMIC DNA]</scope>
    <source>
        <strain evidence="2 3">Xinb3</strain>
        <tissue evidence="2">Complete organism</tissue>
    </source>
</reference>
<evidence type="ECO:0000313" key="3">
    <source>
        <dbReference type="Proteomes" id="UP000076858"/>
    </source>
</evidence>